<evidence type="ECO:0000256" key="1">
    <source>
        <dbReference type="SAM" id="Phobius"/>
    </source>
</evidence>
<evidence type="ECO:0000313" key="3">
    <source>
        <dbReference type="Proteomes" id="UP001470230"/>
    </source>
</evidence>
<dbReference type="EMBL" id="JAPFFF010000008">
    <property type="protein sequence ID" value="KAK8884538.1"/>
    <property type="molecule type" value="Genomic_DNA"/>
</dbReference>
<keyword evidence="1" id="KW-1133">Transmembrane helix</keyword>
<keyword evidence="1" id="KW-0812">Transmembrane</keyword>
<keyword evidence="3" id="KW-1185">Reference proteome</keyword>
<protein>
    <submittedName>
        <fullName evidence="2">Uncharacterized protein</fullName>
    </submittedName>
</protein>
<keyword evidence="1" id="KW-0472">Membrane</keyword>
<gene>
    <name evidence="2" type="ORF">M9Y10_043652</name>
</gene>
<proteinExistence type="predicted"/>
<organism evidence="2 3">
    <name type="scientific">Tritrichomonas musculus</name>
    <dbReference type="NCBI Taxonomy" id="1915356"/>
    <lineage>
        <taxon>Eukaryota</taxon>
        <taxon>Metamonada</taxon>
        <taxon>Parabasalia</taxon>
        <taxon>Tritrichomonadida</taxon>
        <taxon>Tritrichomonadidae</taxon>
        <taxon>Tritrichomonas</taxon>
    </lineage>
</organism>
<dbReference type="Proteomes" id="UP001470230">
    <property type="component" value="Unassembled WGS sequence"/>
</dbReference>
<feature type="transmembrane region" description="Helical" evidence="1">
    <location>
        <begin position="1557"/>
        <end position="1580"/>
    </location>
</feature>
<name>A0ABR2K1B6_9EUKA</name>
<comment type="caution">
    <text evidence="2">The sequence shown here is derived from an EMBL/GenBank/DDBJ whole genome shotgun (WGS) entry which is preliminary data.</text>
</comment>
<evidence type="ECO:0000313" key="2">
    <source>
        <dbReference type="EMBL" id="KAK8884538.1"/>
    </source>
</evidence>
<reference evidence="2 3" key="1">
    <citation type="submission" date="2024-04" db="EMBL/GenBank/DDBJ databases">
        <title>Tritrichomonas musculus Genome.</title>
        <authorList>
            <person name="Alves-Ferreira E."/>
            <person name="Grigg M."/>
            <person name="Lorenzi H."/>
            <person name="Galac M."/>
        </authorList>
    </citation>
    <scope>NUCLEOTIDE SEQUENCE [LARGE SCALE GENOMIC DNA]</scope>
    <source>
        <strain evidence="2 3">EAF2021</strain>
    </source>
</reference>
<sequence>MLACFLIFISSVSIPEQFNGLIKKLITNSNIKIPKNERESTKYPGKYTYQNAHFNLLKTLTSSRTRDIKTHAIENNFAAILKRKIFNLTEGFTFLDYQSQQFYLMEEIVASDEKINIYKIKSIEMFHIFSDLEFNGKSPLLSYDKDFNWDKSKDYPNLINLDLLSVGPGSVLSVSCNTKVHLISIKKAEIATDITLNGKVGTRLKVGKTKYVKYKDNSVIDDKEIFIPGLSTTFRFLGLTFDFQVLLTFGAIIKHFEANVQADVDYFKGYQFSAKRFISIKCNGISDSDWQTDFSPIPSNHFVDGDSSNLEANKLSGIIDIKQGIRIKAVVSNNIQADLRFGLLESFAINFDYGPLVCPFPYLYGNFELTLNSYLSFSGIELDINLFEKNRKYKLLNEINKNTYPFQYLKTRKYCLFDSRNNKDHTVTGIDDYQDDNEEESGDVITLEINNLKNLKQTNSFISFKALLNKYDLSTNEPIQLFNSRSSSYDDLSAKKSNFDQIIVADEQNKTTSKVTFIFSFLKGINIIEYSNSFSFFLKDYTQKKDEYNTITIYNPDKTEEVSFNFRIDFCEKLPINEMYIPTFKNGIITKNFQLGDQLCLIAKDINSNLPDYVDENAIFTTDGTLSRDLISKGIFVYQDEYFIIKLVDVRLPYQPTQETYVNYEVRAEWGNNYQEKVLVISNYTNQFNQGTNRLNDDCKSKVRINASMRLFITISYVQSFNVDSMKQEITYSEIVKAANSNEKTIVKTQPNNKISFTISIERYKPLVLVNCSKSNSTHRIITNIYILNSATSSDYKPQEITFKDNLMYGVFQLKRIHKNIKWVIIHMPMMQPLCDNTMISDEYYQIPIDRDIIYIPFRKENTTMTKVTINHVIQGNFVDDETVYFANKYYSVNFDETPVVLAFIRTINNQYSIAGIERTKQTLIDYGNEFFKILALSYEKEKKIIFASSLIIIDQNTPFIEKEIPSFPNSMSVVYHVWCQRADAIMIHDKTANITIENNTMKSGEFFKLIVTPGHIIDFIPVCNNLSQPMCYFKHKFFDPNGYAVFRYPNKNGITILDPSINDLFEQKDRQGLIEEVIKKENDFYYTTSFEQPIQILRTYEDQLDLELRIIDVTNEYKKFCVVDRDGHFIPVSRSFYTDYYNQFIDEFGIQNNIQYYDFTSGEDDSCLYAKYTIKDDQNDISNKNILSKNIISIKSLPNTSSKICDIAKSIKVLYYQDIKQLVPPAKFSQTIYTVKKVFEDDWVEVDKILKYEIAEYFTKAKIRITPEDNNSIFCLYLPYNELRYNNTLQKDEYISANKNIIIHFIDGNLNYILPENAHTIIDIGDKNETILNLNGKGSLEFKSLGQSAIKILGELNLDSIKTIRVSNNVKLVEIESVNIANYTELHVLNEANEVVELKIENLTLFEHSKANLSNVEISNRIIIKQTATAFVDHTVKFSNSELFIEMLWYQNDLIPMISGELPDPPKKIYIQRSIENQGPKKEEEYKFFDGKFDCELWTERLDFGDSFFNNVRCSYMNNTEENLLSLEAIGIFISFVEIVLSIVKDYCPGMGIAGIVFFCLGALLAIPLVFLIICHHSYTGVEASSEM</sequence>
<accession>A0ABR2K1B6</accession>